<name>A0A345T6A1_9ACTN</name>
<dbReference type="SUPFAM" id="SSF52540">
    <property type="entry name" value="P-loop containing nucleoside triphosphate hydrolases"/>
    <property type="match status" value="1"/>
</dbReference>
<gene>
    <name evidence="2" type="ORF">C7M71_018725</name>
</gene>
<dbReference type="OrthoDB" id="3192509at2"/>
<proteinExistence type="predicted"/>
<dbReference type="Gene3D" id="3.40.50.300">
    <property type="entry name" value="P-loop containing nucleotide triphosphate hydrolases"/>
    <property type="match status" value="1"/>
</dbReference>
<evidence type="ECO:0000313" key="3">
    <source>
        <dbReference type="Proteomes" id="UP000249340"/>
    </source>
</evidence>
<feature type="compositionally biased region" description="Polar residues" evidence="1">
    <location>
        <begin position="172"/>
        <end position="183"/>
    </location>
</feature>
<dbReference type="GO" id="GO:0016301">
    <property type="term" value="F:kinase activity"/>
    <property type="evidence" value="ECO:0007669"/>
    <property type="project" value="UniProtKB-KW"/>
</dbReference>
<feature type="region of interest" description="Disordered" evidence="1">
    <location>
        <begin position="1"/>
        <end position="20"/>
    </location>
</feature>
<reference evidence="3" key="1">
    <citation type="submission" date="2018-07" db="EMBL/GenBank/DDBJ databases">
        <title>Streptacidiphilus bronchialis DSM 106435 chromosome.</title>
        <authorList>
            <person name="Batra D."/>
            <person name="Gulvik C.A."/>
        </authorList>
    </citation>
    <scope>NUCLEOTIDE SEQUENCE [LARGE SCALE GENOMIC DNA]</scope>
    <source>
        <strain evidence="3">DSM 106435</strain>
    </source>
</reference>
<dbReference type="InterPro" id="IPR027417">
    <property type="entry name" value="P-loop_NTPase"/>
</dbReference>
<keyword evidence="3" id="KW-1185">Reference proteome</keyword>
<evidence type="ECO:0000256" key="1">
    <source>
        <dbReference type="SAM" id="MobiDB-lite"/>
    </source>
</evidence>
<feature type="region of interest" description="Disordered" evidence="1">
    <location>
        <begin position="168"/>
        <end position="197"/>
    </location>
</feature>
<evidence type="ECO:0000313" key="2">
    <source>
        <dbReference type="EMBL" id="AXI81506.1"/>
    </source>
</evidence>
<organism evidence="2 3">
    <name type="scientific">Peterkaempfera bronchialis</name>
    <dbReference type="NCBI Taxonomy" id="2126346"/>
    <lineage>
        <taxon>Bacteria</taxon>
        <taxon>Bacillati</taxon>
        <taxon>Actinomycetota</taxon>
        <taxon>Actinomycetes</taxon>
        <taxon>Kitasatosporales</taxon>
        <taxon>Streptomycetaceae</taxon>
        <taxon>Peterkaempfera</taxon>
    </lineage>
</organism>
<dbReference type="EMBL" id="CP031264">
    <property type="protein sequence ID" value="AXI81506.1"/>
    <property type="molecule type" value="Genomic_DNA"/>
</dbReference>
<keyword evidence="2" id="KW-0808">Transferase</keyword>
<dbReference type="Proteomes" id="UP000249340">
    <property type="component" value="Chromosome"/>
</dbReference>
<dbReference type="AlphaFoldDB" id="A0A345T6A1"/>
<protein>
    <submittedName>
        <fullName evidence="2">Nucleoside/nucleotide kinase family protein</fullName>
    </submittedName>
</protein>
<dbReference type="KEGG" id="stri:C7M71_018725"/>
<dbReference type="PANTHER" id="PTHR10285">
    <property type="entry name" value="URIDINE KINASE"/>
    <property type="match status" value="1"/>
</dbReference>
<keyword evidence="2" id="KW-0418">Kinase</keyword>
<sequence length="211" mass="22731">MLTTALRLPGPRTSGTPRTLLGLAGPPGAGKSVLARALVQAADDRLGPGTAAYVPLDGFHLSNAQLRRLALTDRKGSPPSFDAHGYAALLARIAAAPPHDIYVPDYDRTLHEPVAARHTVHPHCRLVVTEGNYLALDAPGWREARARLHALWYVHAPDDLRERRLHSRHLGNGSSPEQTTARITGNDRPNGEAVKASRPHCDRVVLAPPLG</sequence>
<accession>A0A345T6A1</accession>